<accession>A0A195E4L0</accession>
<name>A0A195E4L0_9HYME</name>
<evidence type="ECO:0000313" key="1">
    <source>
        <dbReference type="EMBL" id="KYN19794.1"/>
    </source>
</evidence>
<sequence>MARDSRRADPRRVVAVNGGGGGGDVATIRRFILDLVNCPMVTGRSMRCNPDEYCYRDCIHYSGLSAFFISFRVEKSTASSPPMTANKAFLAAGGHGDATMHRDRSKKAYVKAVGNDAVHLRVMYVLRRSALDIDLYNIKKNVKKVKFIINMAKVNMSSVKKHVEKHEYELQMDAISFTPLSRTFVKTFVNSLRLSQLPKNGTKRLIINPEHAKQTYLEIRLAKHRLLTHVEIIVTHLPLDSFQVGQRFSGYSSANLFHLTLSIVTIPTFIIDNIILIFEELHDWLNDDKAIIRRQCSAYKATTFPFSVRSPASLSLSGACRATALYCVCIRCIQSKLNFGMETDIEISRVSVEYHTSYRMKRGKGYEGNGKDGDFYR</sequence>
<protein>
    <submittedName>
        <fullName evidence="1">Uncharacterized protein</fullName>
    </submittedName>
</protein>
<dbReference type="AlphaFoldDB" id="A0A195E4L0"/>
<organism evidence="1 2">
    <name type="scientific">Trachymyrmex cornetzi</name>
    <dbReference type="NCBI Taxonomy" id="471704"/>
    <lineage>
        <taxon>Eukaryota</taxon>
        <taxon>Metazoa</taxon>
        <taxon>Ecdysozoa</taxon>
        <taxon>Arthropoda</taxon>
        <taxon>Hexapoda</taxon>
        <taxon>Insecta</taxon>
        <taxon>Pterygota</taxon>
        <taxon>Neoptera</taxon>
        <taxon>Endopterygota</taxon>
        <taxon>Hymenoptera</taxon>
        <taxon>Apocrita</taxon>
        <taxon>Aculeata</taxon>
        <taxon>Formicoidea</taxon>
        <taxon>Formicidae</taxon>
        <taxon>Myrmicinae</taxon>
        <taxon>Trachymyrmex</taxon>
    </lineage>
</organism>
<reference evidence="1 2" key="1">
    <citation type="submission" date="2015-09" db="EMBL/GenBank/DDBJ databases">
        <title>Trachymyrmex cornetzi WGS genome.</title>
        <authorList>
            <person name="Nygaard S."/>
            <person name="Hu H."/>
            <person name="Boomsma J."/>
            <person name="Zhang G."/>
        </authorList>
    </citation>
    <scope>NUCLEOTIDE SEQUENCE [LARGE SCALE GENOMIC DNA]</scope>
    <source>
        <strain evidence="1">Tcor2-1</strain>
        <tissue evidence="1">Whole body</tissue>
    </source>
</reference>
<proteinExistence type="predicted"/>
<dbReference type="Proteomes" id="UP000078492">
    <property type="component" value="Unassembled WGS sequence"/>
</dbReference>
<gene>
    <name evidence="1" type="ORF">ALC57_07839</name>
</gene>
<evidence type="ECO:0000313" key="2">
    <source>
        <dbReference type="Proteomes" id="UP000078492"/>
    </source>
</evidence>
<dbReference type="EMBL" id="KQ979685">
    <property type="protein sequence ID" value="KYN19794.1"/>
    <property type="molecule type" value="Genomic_DNA"/>
</dbReference>
<keyword evidence="2" id="KW-1185">Reference proteome</keyword>